<protein>
    <submittedName>
        <fullName evidence="2">Uncharacterized protein</fullName>
    </submittedName>
</protein>
<dbReference type="Proteomes" id="UP000179102">
    <property type="component" value="Unassembled WGS sequence"/>
</dbReference>
<feature type="region of interest" description="Disordered" evidence="1">
    <location>
        <begin position="1"/>
        <end position="24"/>
    </location>
</feature>
<organism evidence="2 3">
    <name type="scientific">Candidatus Curtissbacteria bacterium RIFCSPHIGHO2_01_FULL_41_11</name>
    <dbReference type="NCBI Taxonomy" id="1797711"/>
    <lineage>
        <taxon>Bacteria</taxon>
        <taxon>Candidatus Curtissiibacteriota</taxon>
    </lineage>
</organism>
<dbReference type="AlphaFoldDB" id="A0A1F5G779"/>
<name>A0A1F5G779_9BACT</name>
<comment type="caution">
    <text evidence="2">The sequence shown here is derived from an EMBL/GenBank/DDBJ whole genome shotgun (WGS) entry which is preliminary data.</text>
</comment>
<dbReference type="EMBL" id="MFAZ01000009">
    <property type="protein sequence ID" value="OGD87730.1"/>
    <property type="molecule type" value="Genomic_DNA"/>
</dbReference>
<feature type="compositionally biased region" description="Polar residues" evidence="1">
    <location>
        <begin position="7"/>
        <end position="17"/>
    </location>
</feature>
<evidence type="ECO:0000313" key="3">
    <source>
        <dbReference type="Proteomes" id="UP000179102"/>
    </source>
</evidence>
<accession>A0A1F5G779</accession>
<sequence>MTDLQKESTQTPNSQEGETAPRETRQSYEFMRRAYFWAFDFWIKTLPKHERVVSINVEEIRDTPEILVEKAADYEFVDTVFPGLMKKNREQFPENKEYDLNRLNYHELRFMAKNLEGQYPDLAEPFLKAAETKRPKQPSFYEVKPPVPRDELLIDVFISEVQKRRDLRK</sequence>
<proteinExistence type="predicted"/>
<evidence type="ECO:0000313" key="2">
    <source>
        <dbReference type="EMBL" id="OGD87730.1"/>
    </source>
</evidence>
<evidence type="ECO:0000256" key="1">
    <source>
        <dbReference type="SAM" id="MobiDB-lite"/>
    </source>
</evidence>
<reference evidence="2 3" key="1">
    <citation type="journal article" date="2016" name="Nat. Commun.">
        <title>Thousands of microbial genomes shed light on interconnected biogeochemical processes in an aquifer system.</title>
        <authorList>
            <person name="Anantharaman K."/>
            <person name="Brown C.T."/>
            <person name="Hug L.A."/>
            <person name="Sharon I."/>
            <person name="Castelle C.J."/>
            <person name="Probst A.J."/>
            <person name="Thomas B.C."/>
            <person name="Singh A."/>
            <person name="Wilkins M.J."/>
            <person name="Karaoz U."/>
            <person name="Brodie E.L."/>
            <person name="Williams K.H."/>
            <person name="Hubbard S.S."/>
            <person name="Banfield J.F."/>
        </authorList>
    </citation>
    <scope>NUCLEOTIDE SEQUENCE [LARGE SCALE GENOMIC DNA]</scope>
</reference>
<dbReference type="STRING" id="1797711.A2870_04685"/>
<gene>
    <name evidence="2" type="ORF">A2870_04685</name>
</gene>